<dbReference type="SMART" id="SM00729">
    <property type="entry name" value="Elp3"/>
    <property type="match status" value="1"/>
</dbReference>
<dbReference type="Proteomes" id="UP000198942">
    <property type="component" value="Unassembled WGS sequence"/>
</dbReference>
<dbReference type="PANTHER" id="PTHR11135:SF1">
    <property type="entry name" value="PROTEIN YHCC"/>
    <property type="match status" value="1"/>
</dbReference>
<dbReference type="InterPro" id="IPR005911">
    <property type="entry name" value="YhcC-like"/>
</dbReference>
<evidence type="ECO:0000256" key="3">
    <source>
        <dbReference type="ARBA" id="ARBA00022691"/>
    </source>
</evidence>
<dbReference type="Gene3D" id="3.80.30.20">
    <property type="entry name" value="tm_1862 like domain"/>
    <property type="match status" value="1"/>
</dbReference>
<dbReference type="PROSITE" id="PS51918">
    <property type="entry name" value="RADICAL_SAM"/>
    <property type="match status" value="1"/>
</dbReference>
<keyword evidence="2" id="KW-0004">4Fe-4S</keyword>
<proteinExistence type="predicted"/>
<feature type="domain" description="Radical SAM core" evidence="7">
    <location>
        <begin position="40"/>
        <end position="284"/>
    </location>
</feature>
<dbReference type="CDD" id="cd01335">
    <property type="entry name" value="Radical_SAM"/>
    <property type="match status" value="1"/>
</dbReference>
<dbReference type="SUPFAM" id="SSF102114">
    <property type="entry name" value="Radical SAM enzymes"/>
    <property type="match status" value="1"/>
</dbReference>
<dbReference type="Pfam" id="PF16199">
    <property type="entry name" value="Radical_SAM_C"/>
    <property type="match status" value="1"/>
</dbReference>
<dbReference type="SFLD" id="SFLDS00029">
    <property type="entry name" value="Radical_SAM"/>
    <property type="match status" value="1"/>
</dbReference>
<dbReference type="InterPro" id="IPR006638">
    <property type="entry name" value="Elp3/MiaA/NifB-like_rSAM"/>
</dbReference>
<dbReference type="NCBIfam" id="TIGR01212">
    <property type="entry name" value="TIGR01212 family radical SAM protein"/>
    <property type="match status" value="1"/>
</dbReference>
<accession>A0A1H8RBR5</accession>
<dbReference type="InterPro" id="IPR032432">
    <property type="entry name" value="Radical_SAM_C"/>
</dbReference>
<name>A0A1H8RBR5_9SPHI</name>
<dbReference type="InterPro" id="IPR007197">
    <property type="entry name" value="rSAM"/>
</dbReference>
<reference evidence="9" key="1">
    <citation type="submission" date="2016-10" db="EMBL/GenBank/DDBJ databases">
        <authorList>
            <person name="Varghese N."/>
            <person name="Submissions S."/>
        </authorList>
    </citation>
    <scope>NUCLEOTIDE SEQUENCE [LARGE SCALE GENOMIC DNA]</scope>
    <source>
        <strain evidence="9">Gh-48</strain>
    </source>
</reference>
<evidence type="ECO:0000313" key="9">
    <source>
        <dbReference type="Proteomes" id="UP000198942"/>
    </source>
</evidence>
<keyword evidence="4" id="KW-0479">Metal-binding</keyword>
<evidence type="ECO:0000313" key="8">
    <source>
        <dbReference type="EMBL" id="SEO63423.1"/>
    </source>
</evidence>
<evidence type="ECO:0000256" key="1">
    <source>
        <dbReference type="ARBA" id="ARBA00001966"/>
    </source>
</evidence>
<comment type="cofactor">
    <cofactor evidence="1">
        <name>[4Fe-4S] cluster</name>
        <dbReference type="ChEBI" id="CHEBI:49883"/>
    </cofactor>
</comment>
<evidence type="ECO:0000256" key="4">
    <source>
        <dbReference type="ARBA" id="ARBA00022723"/>
    </source>
</evidence>
<dbReference type="EMBL" id="FOCL01000010">
    <property type="protein sequence ID" value="SEO63423.1"/>
    <property type="molecule type" value="Genomic_DNA"/>
</dbReference>
<sequence>MPPDRSKQVVKIKENKVEQQAITTWEKGYNNYGPWLKEKYKGHRVFKVIVDGGFTCPNRDGSKGYGGCTYCNVDSFTPSVSRNAPTVRQQVEEGMERARKGNKADKFIIYFQPNTNTYAPAHYLKMLYDEALSYGTEDIVGLSVGTRPDCIDAEKIALLESYTDRFDVDLEMGMESIYNDTLNQINRGCSHEELVKALALVENSKLDICVHTIFGFPWETKEMMLKYADEINRFKQIKFVKFHHLHIVEGSVMGVKYKREPFHLFGIEEYADFLCELLPLVRPDIVIQRLFGLSDRELLIAPNWGLKKSEIQYYIDQRILSKGVVQGSGLNLAL</sequence>
<keyword evidence="5" id="KW-0408">Iron</keyword>
<evidence type="ECO:0000256" key="2">
    <source>
        <dbReference type="ARBA" id="ARBA00022485"/>
    </source>
</evidence>
<dbReference type="SFLD" id="SFLDG01086">
    <property type="entry name" value="elongater_protein-like"/>
    <property type="match status" value="1"/>
</dbReference>
<gene>
    <name evidence="8" type="ORF">SAMN05192574_11060</name>
</gene>
<dbReference type="PANTHER" id="PTHR11135">
    <property type="entry name" value="HISTONE ACETYLTRANSFERASE-RELATED"/>
    <property type="match status" value="1"/>
</dbReference>
<evidence type="ECO:0000256" key="6">
    <source>
        <dbReference type="ARBA" id="ARBA00023014"/>
    </source>
</evidence>
<evidence type="ECO:0000256" key="5">
    <source>
        <dbReference type="ARBA" id="ARBA00023004"/>
    </source>
</evidence>
<keyword evidence="6" id="KW-0411">Iron-sulfur</keyword>
<dbReference type="GO" id="GO:0003824">
    <property type="term" value="F:catalytic activity"/>
    <property type="evidence" value="ECO:0007669"/>
    <property type="project" value="InterPro"/>
</dbReference>
<dbReference type="GO" id="GO:0051539">
    <property type="term" value="F:4 iron, 4 sulfur cluster binding"/>
    <property type="evidence" value="ECO:0007669"/>
    <property type="project" value="UniProtKB-KW"/>
</dbReference>
<dbReference type="SFLD" id="SFLDG01091">
    <property type="entry name" value="uncharacterized_CHP01210-like"/>
    <property type="match status" value="1"/>
</dbReference>
<protein>
    <recommendedName>
        <fullName evidence="7">Radical SAM core domain-containing protein</fullName>
    </recommendedName>
</protein>
<dbReference type="GO" id="GO:0046872">
    <property type="term" value="F:metal ion binding"/>
    <property type="evidence" value="ECO:0007669"/>
    <property type="project" value="UniProtKB-KW"/>
</dbReference>
<keyword evidence="3" id="KW-0949">S-adenosyl-L-methionine</keyword>
<evidence type="ECO:0000259" key="7">
    <source>
        <dbReference type="PROSITE" id="PS51918"/>
    </source>
</evidence>
<dbReference type="AlphaFoldDB" id="A0A1H8RBR5"/>
<dbReference type="Pfam" id="PF04055">
    <property type="entry name" value="Radical_SAM"/>
    <property type="match status" value="1"/>
</dbReference>
<dbReference type="InterPro" id="IPR023404">
    <property type="entry name" value="rSAM_horseshoe"/>
</dbReference>
<organism evidence="8 9">
    <name type="scientific">Mucilaginibacter gossypiicola</name>
    <dbReference type="NCBI Taxonomy" id="551995"/>
    <lineage>
        <taxon>Bacteria</taxon>
        <taxon>Pseudomonadati</taxon>
        <taxon>Bacteroidota</taxon>
        <taxon>Sphingobacteriia</taxon>
        <taxon>Sphingobacteriales</taxon>
        <taxon>Sphingobacteriaceae</taxon>
        <taxon>Mucilaginibacter</taxon>
    </lineage>
</organism>
<keyword evidence="9" id="KW-1185">Reference proteome</keyword>
<dbReference type="InterPro" id="IPR058240">
    <property type="entry name" value="rSAM_sf"/>
</dbReference>
<dbReference type="InterPro" id="IPR039661">
    <property type="entry name" value="ELP3"/>
</dbReference>